<feature type="region of interest" description="Disordered" evidence="2">
    <location>
        <begin position="85"/>
        <end position="149"/>
    </location>
</feature>
<dbReference type="PROSITE" id="PS50158">
    <property type="entry name" value="ZF_CCHC"/>
    <property type="match status" value="1"/>
</dbReference>
<feature type="compositionally biased region" description="Basic and acidic residues" evidence="2">
    <location>
        <begin position="418"/>
        <end position="439"/>
    </location>
</feature>
<keyword evidence="1" id="KW-0479">Metal-binding</keyword>
<reference evidence="5" key="1">
    <citation type="submission" date="2025-08" db="UniProtKB">
        <authorList>
            <consortium name="RefSeq"/>
        </authorList>
    </citation>
    <scope>IDENTIFICATION</scope>
</reference>
<feature type="compositionally biased region" description="Basic residues" evidence="2">
    <location>
        <begin position="477"/>
        <end position="491"/>
    </location>
</feature>
<dbReference type="Proteomes" id="UP000515161">
    <property type="component" value="Unplaced"/>
</dbReference>
<evidence type="ECO:0000313" key="4">
    <source>
        <dbReference type="Proteomes" id="UP000515161"/>
    </source>
</evidence>
<feature type="compositionally biased region" description="Basic and acidic residues" evidence="2">
    <location>
        <begin position="124"/>
        <end position="149"/>
    </location>
</feature>
<protein>
    <submittedName>
        <fullName evidence="5">Uncharacterized protein LOC117560601</fullName>
    </submittedName>
</protein>
<evidence type="ECO:0000256" key="1">
    <source>
        <dbReference type="PROSITE-ProRule" id="PRU00047"/>
    </source>
</evidence>
<organism evidence="4 5">
    <name type="scientific">Gymnodraco acuticeps</name>
    <name type="common">Antarctic dragonfish</name>
    <dbReference type="NCBI Taxonomy" id="8218"/>
    <lineage>
        <taxon>Eukaryota</taxon>
        <taxon>Metazoa</taxon>
        <taxon>Chordata</taxon>
        <taxon>Craniata</taxon>
        <taxon>Vertebrata</taxon>
        <taxon>Euteleostomi</taxon>
        <taxon>Actinopterygii</taxon>
        <taxon>Neopterygii</taxon>
        <taxon>Teleostei</taxon>
        <taxon>Neoteleostei</taxon>
        <taxon>Acanthomorphata</taxon>
        <taxon>Eupercaria</taxon>
        <taxon>Perciformes</taxon>
        <taxon>Notothenioidei</taxon>
        <taxon>Bathydraconidae</taxon>
        <taxon>Gymnodraco</taxon>
    </lineage>
</organism>
<keyword evidence="1" id="KW-0862">Zinc</keyword>
<keyword evidence="1" id="KW-0863">Zinc-finger</keyword>
<proteinExistence type="predicted"/>
<dbReference type="CDD" id="cd22249">
    <property type="entry name" value="UDM1_RNF168_RNF169-like"/>
    <property type="match status" value="1"/>
</dbReference>
<feature type="domain" description="CCHC-type" evidence="3">
    <location>
        <begin position="498"/>
        <end position="512"/>
    </location>
</feature>
<dbReference type="GO" id="GO:0008270">
    <property type="term" value="F:zinc ion binding"/>
    <property type="evidence" value="ECO:0007669"/>
    <property type="project" value="UniProtKB-KW"/>
</dbReference>
<name>A0A6P8W745_GYMAC</name>
<dbReference type="Gene3D" id="4.10.60.10">
    <property type="entry name" value="Zinc finger, CCHC-type"/>
    <property type="match status" value="1"/>
</dbReference>
<dbReference type="InterPro" id="IPR050462">
    <property type="entry name" value="Retroviral_Gag-Pol_poly"/>
</dbReference>
<feature type="compositionally biased region" description="Polar residues" evidence="2">
    <location>
        <begin position="442"/>
        <end position="457"/>
    </location>
</feature>
<dbReference type="GeneID" id="117560601"/>
<gene>
    <name evidence="5" type="primary">LOC117560601</name>
</gene>
<dbReference type="SMART" id="SM00343">
    <property type="entry name" value="ZnF_C2HC"/>
    <property type="match status" value="1"/>
</dbReference>
<evidence type="ECO:0000259" key="3">
    <source>
        <dbReference type="PROSITE" id="PS50158"/>
    </source>
</evidence>
<keyword evidence="4" id="KW-1185">Reference proteome</keyword>
<evidence type="ECO:0000313" key="5">
    <source>
        <dbReference type="RefSeq" id="XP_034093425.1"/>
    </source>
</evidence>
<dbReference type="RefSeq" id="XP_034093425.1">
    <property type="nucleotide sequence ID" value="XM_034237534.1"/>
</dbReference>
<dbReference type="FunCoup" id="A0A6P8W745">
    <property type="interactions" value="1"/>
</dbReference>
<dbReference type="PANTHER" id="PTHR33166">
    <property type="entry name" value="GAG_P30 DOMAIN-CONTAINING PROTEIN"/>
    <property type="match status" value="1"/>
</dbReference>
<feature type="compositionally biased region" description="Basic and acidic residues" evidence="2">
    <location>
        <begin position="503"/>
        <end position="534"/>
    </location>
</feature>
<dbReference type="InterPro" id="IPR001878">
    <property type="entry name" value="Znf_CCHC"/>
</dbReference>
<dbReference type="PROSITE" id="PS51257">
    <property type="entry name" value="PROKAR_LIPOPROTEIN"/>
    <property type="match status" value="1"/>
</dbReference>
<dbReference type="InterPro" id="IPR036875">
    <property type="entry name" value="Znf_CCHC_sf"/>
</dbReference>
<evidence type="ECO:0000256" key="2">
    <source>
        <dbReference type="SAM" id="MobiDB-lite"/>
    </source>
</evidence>
<dbReference type="OrthoDB" id="8960550at2759"/>
<sequence length="534" mass="60144">MKADDVSNVGGWDWWSWLTAGFLSCRLGTPAVAGGRTGILGFSSTSTENVRDERTSAGVKPIDFTKSKRTQTAFQILGVGDPLLDHGFPFPPPPSPVLQPDARGAAGQDISLPAPNLPNAADTDGDRQRESRRQEKQREKDEEEEARLRRVEEKRIKEDQEEEARLRRVEEKRIKKKDGAEKAALYQEQHPRRGELNEDDLNLEDIQTQCPMIQVAGPRGPLFVYRPWTISEMKEISKDHLPNVELGGAKFSTALEMFCRQFSPTMPEIKKLLTLKMGPTHVSHFTQLLGGQQRMAETEWEHNDNAAYRDALTTLQAAITEKFPAKVDMSRIYACKQNADETVNDYFHRLEQVFVENSGLIKQEGGLAPALGVWETHLSNAFLNGLSPAISASVRSSCIGVMDGARLEEIRRHAVHAEKHLSEERASEEKKRRDRKEKAQLTMVQAVTTAWSNQTNPGQSDGQDRGKQGGRDGYRGRGGKGKGRGRGRRPNRYGDDQCFNCGEKTHWREDCPHEKRENNFQTKQMDRNKDNSSN</sequence>
<dbReference type="KEGG" id="gacu:117560601"/>
<dbReference type="SUPFAM" id="SSF57756">
    <property type="entry name" value="Retrovirus zinc finger-like domains"/>
    <property type="match status" value="1"/>
</dbReference>
<dbReference type="AlphaFoldDB" id="A0A6P8W745"/>
<dbReference type="InParanoid" id="A0A6P8W745"/>
<feature type="compositionally biased region" description="Basic and acidic residues" evidence="2">
    <location>
        <begin position="462"/>
        <end position="475"/>
    </location>
</feature>
<dbReference type="GO" id="GO:0003676">
    <property type="term" value="F:nucleic acid binding"/>
    <property type="evidence" value="ECO:0007669"/>
    <property type="project" value="InterPro"/>
</dbReference>
<feature type="region of interest" description="Disordered" evidence="2">
    <location>
        <begin position="418"/>
        <end position="534"/>
    </location>
</feature>
<accession>A0A6P8W745</accession>